<evidence type="ECO:0000256" key="2">
    <source>
        <dbReference type="ARBA" id="ARBA00022473"/>
    </source>
</evidence>
<feature type="region of interest" description="Disordered" evidence="9">
    <location>
        <begin position="129"/>
        <end position="171"/>
    </location>
</feature>
<feature type="compositionally biased region" description="Gly residues" evidence="9">
    <location>
        <begin position="1"/>
        <end position="14"/>
    </location>
</feature>
<evidence type="ECO:0000256" key="9">
    <source>
        <dbReference type="SAM" id="MobiDB-lite"/>
    </source>
</evidence>
<feature type="region of interest" description="Disordered" evidence="9">
    <location>
        <begin position="1"/>
        <end position="21"/>
    </location>
</feature>
<keyword evidence="5 8" id="KW-0371">Homeobox</keyword>
<evidence type="ECO:0000259" key="10">
    <source>
        <dbReference type="Pfam" id="PF00046"/>
    </source>
</evidence>
<evidence type="ECO:0000256" key="6">
    <source>
        <dbReference type="ARBA" id="ARBA00023163"/>
    </source>
</evidence>
<sequence length="177" mass="19324">MTAEMGGGGGGGGPPVSSRWNPTKEQISILENLYRQGVRTPSADQIQQITVRLKDYGHIEVVCSPYYVHQNEVGLYPPYQNNSMVIQSSGIVKKRSKSERRNCIININEESTINNNNLSYQTTETLSLFPTHPTGDLQAGPQSPPPPTLTTVSASASDGISDDDSAGGRQPYFEFFM</sequence>
<keyword evidence="4 8" id="KW-0238">DNA-binding</keyword>
<evidence type="ECO:0000313" key="11">
    <source>
        <dbReference type="Proteomes" id="UP001652600"/>
    </source>
</evidence>
<reference evidence="12" key="1">
    <citation type="submission" date="2025-08" db="UniProtKB">
        <authorList>
            <consortium name="RefSeq"/>
        </authorList>
    </citation>
    <scope>IDENTIFICATION</scope>
    <source>
        <tissue evidence="12">Stem</tissue>
    </source>
</reference>
<evidence type="ECO:0000256" key="4">
    <source>
        <dbReference type="ARBA" id="ARBA00023125"/>
    </source>
</evidence>
<evidence type="ECO:0000256" key="8">
    <source>
        <dbReference type="RuleBase" id="RU000682"/>
    </source>
</evidence>
<keyword evidence="2" id="KW-0217">Developmental protein</keyword>
<evidence type="ECO:0000256" key="3">
    <source>
        <dbReference type="ARBA" id="ARBA00023015"/>
    </source>
</evidence>
<dbReference type="PANTHER" id="PTHR45940:SF6">
    <property type="entry name" value="WUSCHEL-RELATED HOMEOBOX 2"/>
    <property type="match status" value="1"/>
</dbReference>
<keyword evidence="11" id="KW-1185">Reference proteome</keyword>
<protein>
    <submittedName>
        <fullName evidence="12">WUSCHEL-related homeobox 5-like</fullName>
    </submittedName>
</protein>
<proteinExistence type="predicted"/>
<dbReference type="GeneID" id="127144389"/>
<feature type="domain" description="Homeobox" evidence="10">
    <location>
        <begin position="18"/>
        <end position="53"/>
    </location>
</feature>
<accession>A0ABM3KEP0</accession>
<evidence type="ECO:0000313" key="12">
    <source>
        <dbReference type="RefSeq" id="XP_050936253.1"/>
    </source>
</evidence>
<evidence type="ECO:0000256" key="5">
    <source>
        <dbReference type="ARBA" id="ARBA00023155"/>
    </source>
</evidence>
<dbReference type="PANTHER" id="PTHR45940">
    <property type="entry name" value="WUSCHEL-RELATED HOMEOBOX 1-RELATED"/>
    <property type="match status" value="1"/>
</dbReference>
<dbReference type="InterPro" id="IPR001356">
    <property type="entry name" value="HD"/>
</dbReference>
<gene>
    <name evidence="12" type="primary">LOC127144389</name>
</gene>
<evidence type="ECO:0000256" key="7">
    <source>
        <dbReference type="ARBA" id="ARBA00023242"/>
    </source>
</evidence>
<evidence type="ECO:0000256" key="1">
    <source>
        <dbReference type="ARBA" id="ARBA00004123"/>
    </source>
</evidence>
<keyword evidence="6" id="KW-0804">Transcription</keyword>
<comment type="subcellular location">
    <subcellularLocation>
        <location evidence="1 8">Nucleus</location>
    </subcellularLocation>
</comment>
<dbReference type="Pfam" id="PF00046">
    <property type="entry name" value="Homeodomain"/>
    <property type="match status" value="1"/>
</dbReference>
<organism evidence="11 12">
    <name type="scientific">Cucumis melo</name>
    <name type="common">Muskmelon</name>
    <dbReference type="NCBI Taxonomy" id="3656"/>
    <lineage>
        <taxon>Eukaryota</taxon>
        <taxon>Viridiplantae</taxon>
        <taxon>Streptophyta</taxon>
        <taxon>Embryophyta</taxon>
        <taxon>Tracheophyta</taxon>
        <taxon>Spermatophyta</taxon>
        <taxon>Magnoliopsida</taxon>
        <taxon>eudicotyledons</taxon>
        <taxon>Gunneridae</taxon>
        <taxon>Pentapetalae</taxon>
        <taxon>rosids</taxon>
        <taxon>fabids</taxon>
        <taxon>Cucurbitales</taxon>
        <taxon>Cucurbitaceae</taxon>
        <taxon>Benincaseae</taxon>
        <taxon>Cucumis</taxon>
    </lineage>
</organism>
<dbReference type="Proteomes" id="UP001652600">
    <property type="component" value="Chromosome 12"/>
</dbReference>
<name>A0ABM3KEP0_CUCME</name>
<dbReference type="RefSeq" id="XP_050936253.1">
    <property type="nucleotide sequence ID" value="XM_051080296.1"/>
</dbReference>
<keyword evidence="3" id="KW-0805">Transcription regulation</keyword>
<dbReference type="InterPro" id="IPR044555">
    <property type="entry name" value="WUSCHEL-like"/>
</dbReference>
<keyword evidence="7 8" id="KW-0539">Nucleus</keyword>